<dbReference type="Gene3D" id="3.90.550.10">
    <property type="entry name" value="Spore Coat Polysaccharide Biosynthesis Protein SpsA, Chain A"/>
    <property type="match status" value="1"/>
</dbReference>
<sequence length="296" mass="34808">MKFSFVILHYLTYEDTDECIESILKNIDYPDYDIVLVDNASTNDSLQKLEKKYGNHEKVYFVKNDANLGFAKGNNSGYKFAKDELNSDFVVMINNDTIIEQRDFLSVILEKYKQTNFDILGPDIVSTQDGLHQNPNRNRGFTEEEVKTEMKKLQTKLMLNYLGLEDLILKLYRTVRKNPTPIAVNKNWEEEQENVVLHGSALIFSPNYVKKYNGLYSKTFLYMEEDILYYIAQKENLKILYTPAARIYHKEDSSTNAVYRKESKKRRFIYKHVIASSKEFLRLRGDDRIYKEDLLS</sequence>
<evidence type="ECO:0000256" key="2">
    <source>
        <dbReference type="ARBA" id="ARBA00006739"/>
    </source>
</evidence>
<gene>
    <name evidence="6" type="ORF">GW534_07940</name>
</gene>
<dbReference type="SUPFAM" id="SSF53448">
    <property type="entry name" value="Nucleotide-diphospho-sugar transferases"/>
    <property type="match status" value="1"/>
</dbReference>
<protein>
    <submittedName>
        <fullName evidence="6">Glycosyltransferase family 2 protein</fullName>
    </submittedName>
</protein>
<dbReference type="InterPro" id="IPR001173">
    <property type="entry name" value="Glyco_trans_2-like"/>
</dbReference>
<evidence type="ECO:0000256" key="3">
    <source>
        <dbReference type="ARBA" id="ARBA00022676"/>
    </source>
</evidence>
<keyword evidence="7" id="KW-1185">Reference proteome</keyword>
<dbReference type="InterPro" id="IPR029044">
    <property type="entry name" value="Nucleotide-diphossugar_trans"/>
</dbReference>
<evidence type="ECO:0000259" key="5">
    <source>
        <dbReference type="Pfam" id="PF00535"/>
    </source>
</evidence>
<dbReference type="Pfam" id="PF00535">
    <property type="entry name" value="Glycos_transf_2"/>
    <property type="match status" value="1"/>
</dbReference>
<dbReference type="PANTHER" id="PTHR43179">
    <property type="entry name" value="RHAMNOSYLTRANSFERASE WBBL"/>
    <property type="match status" value="1"/>
</dbReference>
<keyword evidence="4" id="KW-0808">Transferase</keyword>
<comment type="caution">
    <text evidence="6">The sequence shown here is derived from an EMBL/GenBank/DDBJ whole genome shotgun (WGS) entry which is preliminary data.</text>
</comment>
<comment type="similarity">
    <text evidence="2">Belongs to the glycosyltransferase 2 family.</text>
</comment>
<proteinExistence type="inferred from homology"/>
<organism evidence="6 7">
    <name type="scientific">Pallidibacillus pasinlerensis</name>
    <dbReference type="NCBI Taxonomy" id="2703818"/>
    <lineage>
        <taxon>Bacteria</taxon>
        <taxon>Bacillati</taxon>
        <taxon>Bacillota</taxon>
        <taxon>Bacilli</taxon>
        <taxon>Bacillales</taxon>
        <taxon>Bacillaceae</taxon>
        <taxon>Pallidibacillus</taxon>
    </lineage>
</organism>
<reference evidence="6 7" key="1">
    <citation type="submission" date="2020-01" db="EMBL/GenBank/DDBJ databases">
        <title>A novel Bacillus sp. from Pasinler.</title>
        <authorList>
            <person name="Adiguzel A."/>
            <person name="Ay H."/>
            <person name="Baltaci M.O."/>
        </authorList>
    </citation>
    <scope>NUCLEOTIDE SEQUENCE [LARGE SCALE GENOMIC DNA]</scope>
    <source>
        <strain evidence="6 7">P1</strain>
    </source>
</reference>
<evidence type="ECO:0000313" key="6">
    <source>
        <dbReference type="EMBL" id="NCU17686.1"/>
    </source>
</evidence>
<dbReference type="RefSeq" id="WP_161920517.1">
    <property type="nucleotide sequence ID" value="NZ_JAACYS010000030.1"/>
</dbReference>
<dbReference type="EMBL" id="JAACYS010000030">
    <property type="protein sequence ID" value="NCU17686.1"/>
    <property type="molecule type" value="Genomic_DNA"/>
</dbReference>
<evidence type="ECO:0000313" key="7">
    <source>
        <dbReference type="Proteomes" id="UP000743899"/>
    </source>
</evidence>
<dbReference type="Proteomes" id="UP000743899">
    <property type="component" value="Unassembled WGS sequence"/>
</dbReference>
<comment type="pathway">
    <text evidence="1">Cell wall biogenesis; cell wall polysaccharide biosynthesis.</text>
</comment>
<dbReference type="PANTHER" id="PTHR43179:SF12">
    <property type="entry name" value="GALACTOFURANOSYLTRANSFERASE GLFT2"/>
    <property type="match status" value="1"/>
</dbReference>
<evidence type="ECO:0000256" key="1">
    <source>
        <dbReference type="ARBA" id="ARBA00004776"/>
    </source>
</evidence>
<keyword evidence="3" id="KW-0328">Glycosyltransferase</keyword>
<feature type="domain" description="Glycosyltransferase 2-like" evidence="5">
    <location>
        <begin position="4"/>
        <end position="148"/>
    </location>
</feature>
<name>A0ABX0A2M9_9BACI</name>
<evidence type="ECO:0000256" key="4">
    <source>
        <dbReference type="ARBA" id="ARBA00022679"/>
    </source>
</evidence>
<accession>A0ABX0A2M9</accession>